<dbReference type="InterPro" id="IPR045888">
    <property type="entry name" value="Erv"/>
</dbReference>
<keyword evidence="5" id="KW-1185">Reference proteome</keyword>
<dbReference type="Pfam" id="PF07970">
    <property type="entry name" value="COPIIcoated_ERV"/>
    <property type="match status" value="1"/>
</dbReference>
<keyword evidence="2" id="KW-0472">Membrane</keyword>
<organism evidence="4 5">
    <name type="scientific">Ichthyophthirius multifiliis</name>
    <name type="common">White spot disease agent</name>
    <name type="synonym">Ich</name>
    <dbReference type="NCBI Taxonomy" id="5932"/>
    <lineage>
        <taxon>Eukaryota</taxon>
        <taxon>Sar</taxon>
        <taxon>Alveolata</taxon>
        <taxon>Ciliophora</taxon>
        <taxon>Intramacronucleata</taxon>
        <taxon>Oligohymenophorea</taxon>
        <taxon>Hymenostomatida</taxon>
        <taxon>Ophryoglenina</taxon>
        <taxon>Ichthyophthirius</taxon>
    </lineage>
</organism>
<feature type="domain" description="Endoplasmic reticulum vesicle transporter C-terminal" evidence="3">
    <location>
        <begin position="57"/>
        <end position="158"/>
    </location>
</feature>
<dbReference type="STRING" id="857967.G0QU08"/>
<dbReference type="PANTHER" id="PTHR10984:SF25">
    <property type="entry name" value="ENDOPLASMIC RETICULUM-GOLGI INTERMEDIATE COMPARTMENT PROTEIN 3"/>
    <property type="match status" value="1"/>
</dbReference>
<dbReference type="GO" id="GO:0005783">
    <property type="term" value="C:endoplasmic reticulum"/>
    <property type="evidence" value="ECO:0007669"/>
    <property type="project" value="TreeGrafter"/>
</dbReference>
<feature type="transmembrane region" description="Helical" evidence="2">
    <location>
        <begin position="137"/>
        <end position="161"/>
    </location>
</feature>
<evidence type="ECO:0000256" key="2">
    <source>
        <dbReference type="SAM" id="Phobius"/>
    </source>
</evidence>
<dbReference type="InterPro" id="IPR012936">
    <property type="entry name" value="Erv_C"/>
</dbReference>
<dbReference type="OrthoDB" id="270930at2759"/>
<dbReference type="Proteomes" id="UP000008983">
    <property type="component" value="Unassembled WGS sequence"/>
</dbReference>
<protein>
    <recommendedName>
        <fullName evidence="3">Endoplasmic reticulum vesicle transporter C-terminal domain-containing protein</fullName>
    </recommendedName>
</protein>
<gene>
    <name evidence="4" type="ORF">IMG5_113580</name>
</gene>
<dbReference type="EMBL" id="GL983888">
    <property type="protein sequence ID" value="EGR31298.1"/>
    <property type="molecule type" value="Genomic_DNA"/>
</dbReference>
<dbReference type="AlphaFoldDB" id="G0QU08"/>
<comment type="similarity">
    <text evidence="1">Belongs to the ERGIC family.</text>
</comment>
<dbReference type="eggNOG" id="KOG2667">
    <property type="taxonomic scope" value="Eukaryota"/>
</dbReference>
<keyword evidence="2" id="KW-1133">Transmembrane helix</keyword>
<evidence type="ECO:0000259" key="3">
    <source>
        <dbReference type="Pfam" id="PF07970"/>
    </source>
</evidence>
<dbReference type="PANTHER" id="PTHR10984">
    <property type="entry name" value="ENDOPLASMIC RETICULUM-GOLGI INTERMEDIATE COMPARTMENT PROTEIN"/>
    <property type="match status" value="1"/>
</dbReference>
<proteinExistence type="inferred from homology"/>
<evidence type="ECO:0000256" key="1">
    <source>
        <dbReference type="ARBA" id="ARBA00005648"/>
    </source>
</evidence>
<accession>G0QU08</accession>
<evidence type="ECO:0000313" key="5">
    <source>
        <dbReference type="Proteomes" id="UP000008983"/>
    </source>
</evidence>
<evidence type="ECO:0000313" key="4">
    <source>
        <dbReference type="EMBL" id="EGR31298.1"/>
    </source>
</evidence>
<feature type="non-terminal residue" evidence="4">
    <location>
        <position position="1"/>
    </location>
</feature>
<dbReference type="RefSeq" id="XP_004034784.1">
    <property type="nucleotide sequence ID" value="XM_004034736.1"/>
</dbReference>
<sequence length="171" mass="19461">QIENDLVKANLDITIQGSPCHLLALDQQDDVGSHIADYIETLTKTKIINGIESPYTQFGFNTNSYSPYDNMKFILEGKNDFDQYLKIIPVQYHYNKKGIHTNQYKYAIKQQEDIPQITFKYEVSPINIVYNTQKQSFYHFLVQVCAIVGGIFSVIGIINSLTSGVISKIRG</sequence>
<keyword evidence="2" id="KW-0812">Transmembrane</keyword>
<dbReference type="InParanoid" id="G0QU08"/>
<dbReference type="GeneID" id="14907438"/>
<dbReference type="GO" id="GO:0030134">
    <property type="term" value="C:COPII-coated ER to Golgi transport vesicle"/>
    <property type="evidence" value="ECO:0007669"/>
    <property type="project" value="TreeGrafter"/>
</dbReference>
<reference evidence="4 5" key="1">
    <citation type="submission" date="2011-07" db="EMBL/GenBank/DDBJ databases">
        <authorList>
            <person name="Coyne R."/>
            <person name="Brami D."/>
            <person name="Johnson J."/>
            <person name="Hostetler J."/>
            <person name="Hannick L."/>
            <person name="Clark T."/>
            <person name="Cassidy-Hanley D."/>
            <person name="Inman J."/>
        </authorList>
    </citation>
    <scope>NUCLEOTIDE SEQUENCE [LARGE SCALE GENOMIC DNA]</scope>
    <source>
        <strain evidence="4 5">G5</strain>
    </source>
</reference>
<name>G0QU08_ICHMU</name>